<dbReference type="PANTHER" id="PTHR14969:SF62">
    <property type="entry name" value="DECAPRENYLPHOSPHORYL-5-PHOSPHORIBOSE PHOSPHATASE RV3807C-RELATED"/>
    <property type="match status" value="1"/>
</dbReference>
<dbReference type="GO" id="GO:0050380">
    <property type="term" value="F:undecaprenyl-diphosphatase activity"/>
    <property type="evidence" value="ECO:0007669"/>
    <property type="project" value="UniProtKB-EC"/>
</dbReference>
<protein>
    <recommendedName>
        <fullName evidence="2">undecaprenyl-diphosphate phosphatase</fullName>
        <ecNumber evidence="2">3.6.1.27</ecNumber>
    </recommendedName>
    <alternativeName>
        <fullName evidence="8">Undecaprenyl pyrophosphate phosphatase</fullName>
    </alternativeName>
</protein>
<dbReference type="EC" id="3.6.1.27" evidence="2"/>
<gene>
    <name evidence="12" type="ORF">D5018_06385</name>
</gene>
<proteinExistence type="predicted"/>
<evidence type="ECO:0000256" key="7">
    <source>
        <dbReference type="ARBA" id="ARBA00023136"/>
    </source>
</evidence>
<comment type="subcellular location">
    <subcellularLocation>
        <location evidence="1">Cell membrane</location>
        <topology evidence="1">Multi-pass membrane protein</topology>
    </subcellularLocation>
</comment>
<comment type="catalytic activity">
    <reaction evidence="9">
        <text>di-trans,octa-cis-undecaprenyl diphosphate + H2O = di-trans,octa-cis-undecaprenyl phosphate + phosphate + H(+)</text>
        <dbReference type="Rhea" id="RHEA:28094"/>
        <dbReference type="ChEBI" id="CHEBI:15377"/>
        <dbReference type="ChEBI" id="CHEBI:15378"/>
        <dbReference type="ChEBI" id="CHEBI:43474"/>
        <dbReference type="ChEBI" id="CHEBI:58405"/>
        <dbReference type="ChEBI" id="CHEBI:60392"/>
        <dbReference type="EC" id="3.6.1.27"/>
    </reaction>
</comment>
<dbReference type="GO" id="GO:0005886">
    <property type="term" value="C:plasma membrane"/>
    <property type="evidence" value="ECO:0007669"/>
    <property type="project" value="UniProtKB-SubCell"/>
</dbReference>
<dbReference type="RefSeq" id="WP_121838179.1">
    <property type="nucleotide sequence ID" value="NZ_ML014763.1"/>
</dbReference>
<dbReference type="EMBL" id="QZEI01000014">
    <property type="protein sequence ID" value="RLV60572.1"/>
    <property type="molecule type" value="Genomic_DNA"/>
</dbReference>
<organism evidence="12 13">
    <name type="scientific">Parashewanella curva</name>
    <dbReference type="NCBI Taxonomy" id="2338552"/>
    <lineage>
        <taxon>Bacteria</taxon>
        <taxon>Pseudomonadati</taxon>
        <taxon>Pseudomonadota</taxon>
        <taxon>Gammaproteobacteria</taxon>
        <taxon>Alteromonadales</taxon>
        <taxon>Shewanellaceae</taxon>
        <taxon>Parashewanella</taxon>
    </lineage>
</organism>
<dbReference type="SUPFAM" id="SSF48317">
    <property type="entry name" value="Acid phosphatase/Vanadium-dependent haloperoxidase"/>
    <property type="match status" value="1"/>
</dbReference>
<evidence type="ECO:0000256" key="2">
    <source>
        <dbReference type="ARBA" id="ARBA00012374"/>
    </source>
</evidence>
<dbReference type="CDD" id="cd01610">
    <property type="entry name" value="PAP2_like"/>
    <property type="match status" value="1"/>
</dbReference>
<dbReference type="Gene3D" id="1.20.144.10">
    <property type="entry name" value="Phosphatidic acid phosphatase type 2/haloperoxidase"/>
    <property type="match status" value="1"/>
</dbReference>
<evidence type="ECO:0000256" key="10">
    <source>
        <dbReference type="SAM" id="Phobius"/>
    </source>
</evidence>
<feature type="transmembrane region" description="Helical" evidence="10">
    <location>
        <begin position="32"/>
        <end position="52"/>
    </location>
</feature>
<name>A0A3L8Q2H3_9GAMM</name>
<evidence type="ECO:0000256" key="5">
    <source>
        <dbReference type="ARBA" id="ARBA00022801"/>
    </source>
</evidence>
<dbReference type="InterPro" id="IPR036938">
    <property type="entry name" value="PAP2/HPO_sf"/>
</dbReference>
<keyword evidence="7 10" id="KW-0472">Membrane</keyword>
<evidence type="ECO:0000313" key="12">
    <source>
        <dbReference type="EMBL" id="RLV60572.1"/>
    </source>
</evidence>
<keyword evidence="3" id="KW-1003">Cell membrane</keyword>
<keyword evidence="5" id="KW-0378">Hydrolase</keyword>
<sequence>MLKMISRFDIQGFYSIADMVKRYQLQLVAKRISASGDGHYYVLLAVVLLLFHSKGQQLFNLLLTSFAIELPLYVLLKNSIRRTRPCHCFQGIELAFEPSDKFSLPSGHTAAATVMATATCFVLPVLGVVFVLWALFIGLSRVALMVHYPTDIIAGALLGSGSVMLAFNYIS</sequence>
<dbReference type="PANTHER" id="PTHR14969">
    <property type="entry name" value="SPHINGOSINE-1-PHOSPHATE PHOSPHOHYDROLASE"/>
    <property type="match status" value="1"/>
</dbReference>
<dbReference type="AlphaFoldDB" id="A0A3L8Q2H3"/>
<evidence type="ECO:0000256" key="4">
    <source>
        <dbReference type="ARBA" id="ARBA00022692"/>
    </source>
</evidence>
<feature type="transmembrane region" description="Helical" evidence="10">
    <location>
        <begin position="111"/>
        <end position="140"/>
    </location>
</feature>
<keyword evidence="6 10" id="KW-1133">Transmembrane helix</keyword>
<evidence type="ECO:0000256" key="6">
    <source>
        <dbReference type="ARBA" id="ARBA00022989"/>
    </source>
</evidence>
<evidence type="ECO:0000259" key="11">
    <source>
        <dbReference type="SMART" id="SM00014"/>
    </source>
</evidence>
<comment type="caution">
    <text evidence="12">The sequence shown here is derived from an EMBL/GenBank/DDBJ whole genome shotgun (WGS) entry which is preliminary data.</text>
</comment>
<evidence type="ECO:0000256" key="3">
    <source>
        <dbReference type="ARBA" id="ARBA00022475"/>
    </source>
</evidence>
<keyword evidence="13" id="KW-1185">Reference proteome</keyword>
<dbReference type="Proteomes" id="UP000281474">
    <property type="component" value="Unassembled WGS sequence"/>
</dbReference>
<feature type="domain" description="Phosphatidic acid phosphatase type 2/haloperoxidase" evidence="11">
    <location>
        <begin position="60"/>
        <end position="167"/>
    </location>
</feature>
<evidence type="ECO:0000313" key="13">
    <source>
        <dbReference type="Proteomes" id="UP000281474"/>
    </source>
</evidence>
<accession>A0A3L8Q2H3</accession>
<keyword evidence="4 10" id="KW-0812">Transmembrane</keyword>
<dbReference type="SMART" id="SM00014">
    <property type="entry name" value="acidPPc"/>
    <property type="match status" value="1"/>
</dbReference>
<dbReference type="OrthoDB" id="9780507at2"/>
<feature type="transmembrane region" description="Helical" evidence="10">
    <location>
        <begin position="152"/>
        <end position="170"/>
    </location>
</feature>
<reference evidence="12 13" key="1">
    <citation type="submission" date="2018-09" db="EMBL/GenBank/DDBJ databases">
        <title>Phylogeny of the Shewanellaceae, and recommendation for two new genera, Pseudoshewanella and Parashewanella.</title>
        <authorList>
            <person name="Wang G."/>
        </authorList>
    </citation>
    <scope>NUCLEOTIDE SEQUENCE [LARGE SCALE GENOMIC DNA]</scope>
    <source>
        <strain evidence="12 13">C51</strain>
    </source>
</reference>
<evidence type="ECO:0000256" key="1">
    <source>
        <dbReference type="ARBA" id="ARBA00004651"/>
    </source>
</evidence>
<evidence type="ECO:0000256" key="8">
    <source>
        <dbReference type="ARBA" id="ARBA00032707"/>
    </source>
</evidence>
<feature type="transmembrane region" description="Helical" evidence="10">
    <location>
        <begin position="58"/>
        <end position="76"/>
    </location>
</feature>
<evidence type="ECO:0000256" key="9">
    <source>
        <dbReference type="ARBA" id="ARBA00047594"/>
    </source>
</evidence>
<dbReference type="Pfam" id="PF01569">
    <property type="entry name" value="PAP2"/>
    <property type="match status" value="1"/>
</dbReference>
<dbReference type="InterPro" id="IPR000326">
    <property type="entry name" value="PAP2/HPO"/>
</dbReference>